<dbReference type="GO" id="GO:0019786">
    <property type="term" value="F:protein-phosphatidylethanolamide deconjugating activity"/>
    <property type="evidence" value="ECO:0007669"/>
    <property type="project" value="InterPro"/>
</dbReference>
<dbReference type="GO" id="GO:0000423">
    <property type="term" value="P:mitophagy"/>
    <property type="evidence" value="ECO:0007669"/>
    <property type="project" value="TreeGrafter"/>
</dbReference>
<feature type="region of interest" description="Disordered" evidence="13">
    <location>
        <begin position="559"/>
        <end position="599"/>
    </location>
</feature>
<dbReference type="GO" id="GO:0016485">
    <property type="term" value="P:protein processing"/>
    <property type="evidence" value="ECO:0007669"/>
    <property type="project" value="TreeGrafter"/>
</dbReference>
<proteinExistence type="inferred from homology"/>
<feature type="compositionally biased region" description="Low complexity" evidence="13">
    <location>
        <begin position="1468"/>
        <end position="1488"/>
    </location>
</feature>
<feature type="compositionally biased region" description="Basic and acidic residues" evidence="13">
    <location>
        <begin position="1285"/>
        <end position="1301"/>
    </location>
</feature>
<evidence type="ECO:0000256" key="3">
    <source>
        <dbReference type="ARBA" id="ARBA00010958"/>
    </source>
</evidence>
<feature type="compositionally biased region" description="Low complexity" evidence="13">
    <location>
        <begin position="32"/>
        <end position="57"/>
    </location>
</feature>
<evidence type="ECO:0000256" key="4">
    <source>
        <dbReference type="ARBA" id="ARBA00022448"/>
    </source>
</evidence>
<protein>
    <recommendedName>
        <fullName evidence="12">Autophagy-related protein 4</fullName>
    </recommendedName>
</protein>
<evidence type="ECO:0000256" key="13">
    <source>
        <dbReference type="SAM" id="MobiDB-lite"/>
    </source>
</evidence>
<feature type="compositionally biased region" description="Polar residues" evidence="13">
    <location>
        <begin position="437"/>
        <end position="456"/>
    </location>
</feature>
<reference evidence="15 16" key="1">
    <citation type="journal article" date="2013" name="Plant Cell">
        <title>The transition from a phytopathogenic smut ancestor to an anamorphic biocontrol agent deciphered by comparative whole-genome analysis.</title>
        <authorList>
            <person name="Lefebvre F."/>
            <person name="Joly D.L."/>
            <person name="Labbe C."/>
            <person name="Teichmann B."/>
            <person name="Linning R."/>
            <person name="Belzile F."/>
            <person name="Bakkeren G."/>
            <person name="Belanger R.R."/>
        </authorList>
    </citation>
    <scope>NUCLEOTIDE SEQUENCE [LARGE SCALE GENOMIC DNA]</scope>
    <source>
        <strain evidence="15 16">PF-1</strain>
    </source>
</reference>
<dbReference type="RefSeq" id="XP_007878879.1">
    <property type="nucleotide sequence ID" value="XM_007880688.1"/>
</dbReference>
<feature type="compositionally biased region" description="Low complexity" evidence="13">
    <location>
        <begin position="188"/>
        <end position="210"/>
    </location>
</feature>
<keyword evidence="8" id="KW-0788">Thiol protease</keyword>
<dbReference type="HOGENOM" id="CLU_256282_0_0_1"/>
<gene>
    <name evidence="15" type="ORF">PFL1_03172</name>
</gene>
<dbReference type="InterPro" id="IPR046792">
    <property type="entry name" value="Peptidase_C54_cat"/>
</dbReference>
<dbReference type="GO" id="GO:0015031">
    <property type="term" value="P:protein transport"/>
    <property type="evidence" value="ECO:0007669"/>
    <property type="project" value="UniProtKB-KW"/>
</dbReference>
<comment type="subcellular location">
    <subcellularLocation>
        <location evidence="2">Cytoplasm</location>
    </subcellularLocation>
    <subcellularLocation>
        <location evidence="1">Preautophagosomal structure</location>
    </subcellularLocation>
</comment>
<feature type="region of interest" description="Disordered" evidence="13">
    <location>
        <begin position="1166"/>
        <end position="1521"/>
    </location>
</feature>
<evidence type="ECO:0000256" key="5">
    <source>
        <dbReference type="ARBA" id="ARBA00022490"/>
    </source>
</evidence>
<dbReference type="InterPro" id="IPR038765">
    <property type="entry name" value="Papain-like_cys_pep_sf"/>
</dbReference>
<accession>A0A061H931</accession>
<evidence type="ECO:0000256" key="2">
    <source>
        <dbReference type="ARBA" id="ARBA00004496"/>
    </source>
</evidence>
<dbReference type="GO" id="GO:0000407">
    <property type="term" value="C:phagophore assembly site"/>
    <property type="evidence" value="ECO:0007669"/>
    <property type="project" value="UniProtKB-SubCell"/>
</dbReference>
<feature type="compositionally biased region" description="Low complexity" evidence="13">
    <location>
        <begin position="72"/>
        <end position="83"/>
    </location>
</feature>
<dbReference type="InterPro" id="IPR005078">
    <property type="entry name" value="Peptidase_C54"/>
</dbReference>
<evidence type="ECO:0000256" key="11">
    <source>
        <dbReference type="ARBA" id="ARBA00029362"/>
    </source>
</evidence>
<feature type="compositionally biased region" description="Polar residues" evidence="13">
    <location>
        <begin position="656"/>
        <end position="667"/>
    </location>
</feature>
<dbReference type="GO" id="GO:0035973">
    <property type="term" value="P:aggrephagy"/>
    <property type="evidence" value="ECO:0007669"/>
    <property type="project" value="TreeGrafter"/>
</dbReference>
<dbReference type="SUPFAM" id="SSF54001">
    <property type="entry name" value="Cysteine proteinases"/>
    <property type="match status" value="1"/>
</dbReference>
<feature type="region of interest" description="Disordered" evidence="13">
    <location>
        <begin position="1"/>
        <end position="359"/>
    </location>
</feature>
<evidence type="ECO:0000259" key="14">
    <source>
        <dbReference type="Pfam" id="PF03416"/>
    </source>
</evidence>
<feature type="compositionally biased region" description="Low complexity" evidence="13">
    <location>
        <begin position="500"/>
        <end position="515"/>
    </location>
</feature>
<dbReference type="PANTHER" id="PTHR22624:SF49">
    <property type="entry name" value="CYSTEINE PROTEASE"/>
    <property type="match status" value="1"/>
</dbReference>
<evidence type="ECO:0000256" key="7">
    <source>
        <dbReference type="ARBA" id="ARBA00022801"/>
    </source>
</evidence>
<dbReference type="eggNOG" id="KOG2674">
    <property type="taxonomic scope" value="Eukaryota"/>
</dbReference>
<comment type="catalytic activity">
    <reaction evidence="11">
        <text>[protein]-C-terminal L-amino acid-glycyl-phosphatidylethanolamide + H2O = [protein]-C-terminal L-amino acid-glycine + a 1,2-diacyl-sn-glycero-3-phosphoethanolamine</text>
        <dbReference type="Rhea" id="RHEA:67548"/>
        <dbReference type="Rhea" id="RHEA-COMP:17323"/>
        <dbReference type="Rhea" id="RHEA-COMP:17324"/>
        <dbReference type="ChEBI" id="CHEBI:15377"/>
        <dbReference type="ChEBI" id="CHEBI:64612"/>
        <dbReference type="ChEBI" id="CHEBI:172940"/>
        <dbReference type="ChEBI" id="CHEBI:172941"/>
    </reaction>
    <physiologicalReaction direction="left-to-right" evidence="11">
        <dbReference type="Rhea" id="RHEA:67549"/>
    </physiologicalReaction>
</comment>
<dbReference type="OrthoDB" id="2960936at2759"/>
<dbReference type="Pfam" id="PF03416">
    <property type="entry name" value="Peptidase_C54"/>
    <property type="match status" value="1"/>
</dbReference>
<feature type="compositionally biased region" description="Acidic residues" evidence="13">
    <location>
        <begin position="1184"/>
        <end position="1202"/>
    </location>
</feature>
<evidence type="ECO:0000313" key="15">
    <source>
        <dbReference type="EMBL" id="EPQ29417.1"/>
    </source>
</evidence>
<evidence type="ECO:0000256" key="1">
    <source>
        <dbReference type="ARBA" id="ARBA00004329"/>
    </source>
</evidence>
<feature type="compositionally biased region" description="Polar residues" evidence="13">
    <location>
        <begin position="1346"/>
        <end position="1357"/>
    </location>
</feature>
<evidence type="ECO:0000313" key="16">
    <source>
        <dbReference type="Proteomes" id="UP000053664"/>
    </source>
</evidence>
<feature type="compositionally biased region" description="Low complexity" evidence="13">
    <location>
        <begin position="123"/>
        <end position="135"/>
    </location>
</feature>
<feature type="compositionally biased region" description="Low complexity" evidence="13">
    <location>
        <begin position="1"/>
        <end position="16"/>
    </location>
</feature>
<keyword evidence="4" id="KW-0813">Transport</keyword>
<feature type="region of interest" description="Disordered" evidence="13">
    <location>
        <begin position="424"/>
        <end position="515"/>
    </location>
</feature>
<dbReference type="GeneID" id="19317283"/>
<dbReference type="EMBL" id="KE361631">
    <property type="protein sequence ID" value="EPQ29417.1"/>
    <property type="molecule type" value="Genomic_DNA"/>
</dbReference>
<evidence type="ECO:0000256" key="8">
    <source>
        <dbReference type="ARBA" id="ARBA00022807"/>
    </source>
</evidence>
<feature type="compositionally biased region" description="Low complexity" evidence="13">
    <location>
        <begin position="1495"/>
        <end position="1509"/>
    </location>
</feature>
<keyword evidence="9" id="KW-0653">Protein transport</keyword>
<keyword evidence="5" id="KW-0963">Cytoplasm</keyword>
<dbReference type="GO" id="GO:0004197">
    <property type="term" value="F:cysteine-type endopeptidase activity"/>
    <property type="evidence" value="ECO:0007669"/>
    <property type="project" value="TreeGrafter"/>
</dbReference>
<name>A0A061H931_9BASI</name>
<feature type="compositionally biased region" description="Basic and acidic residues" evidence="13">
    <location>
        <begin position="1448"/>
        <end position="1467"/>
    </location>
</feature>
<evidence type="ECO:0000256" key="10">
    <source>
        <dbReference type="ARBA" id="ARBA00023006"/>
    </source>
</evidence>
<evidence type="ECO:0000256" key="6">
    <source>
        <dbReference type="ARBA" id="ARBA00022670"/>
    </source>
</evidence>
<feature type="compositionally biased region" description="Low complexity" evidence="13">
    <location>
        <begin position="1303"/>
        <end position="1328"/>
    </location>
</feature>
<feature type="compositionally biased region" description="Low complexity" evidence="13">
    <location>
        <begin position="314"/>
        <end position="328"/>
    </location>
</feature>
<evidence type="ECO:0000256" key="12">
    <source>
        <dbReference type="ARBA" id="ARBA00030240"/>
    </source>
</evidence>
<feature type="region of interest" description="Disordered" evidence="13">
    <location>
        <begin position="615"/>
        <end position="694"/>
    </location>
</feature>
<feature type="compositionally biased region" description="Low complexity" evidence="13">
    <location>
        <begin position="461"/>
        <end position="478"/>
    </location>
</feature>
<feature type="compositionally biased region" description="Low complexity" evidence="13">
    <location>
        <begin position="668"/>
        <end position="680"/>
    </location>
</feature>
<dbReference type="GO" id="GO:0034727">
    <property type="term" value="P:piecemeal microautophagy of the nucleus"/>
    <property type="evidence" value="ECO:0007669"/>
    <property type="project" value="TreeGrafter"/>
</dbReference>
<organism evidence="15 16">
    <name type="scientific">Pseudozyma flocculosa PF-1</name>
    <dbReference type="NCBI Taxonomy" id="1277687"/>
    <lineage>
        <taxon>Eukaryota</taxon>
        <taxon>Fungi</taxon>
        <taxon>Dikarya</taxon>
        <taxon>Basidiomycota</taxon>
        <taxon>Ustilaginomycotina</taxon>
        <taxon>Ustilaginomycetes</taxon>
        <taxon>Ustilaginales</taxon>
        <taxon>Ustilaginaceae</taxon>
        <taxon>Pseudozyma</taxon>
    </lineage>
</organism>
<dbReference type="KEGG" id="pfp:PFL1_03172"/>
<dbReference type="GO" id="GO:0000045">
    <property type="term" value="P:autophagosome assembly"/>
    <property type="evidence" value="ECO:0007669"/>
    <property type="project" value="TreeGrafter"/>
</dbReference>
<sequence>MTGTAAASYTASSITGSGAGPDHGFRTSGSTALSSPSPEPAHPSARPASAAAPVVAVHQLADFDPQHQERGSPSSIASSSRIAVNADPASISAPRAAAGDATVVNRSRSSSVSAAIKATFHRPSTSSGSSSPAPSTKVKSRLRAGTWKGSGVGRKSEQSSRPELPSFDGSDRTPRASIYESVADPKQAEYSSSSSSSPAAVAAAPQPQLSGVDAHGGVPRRKLFGRSNSIRDMAKQGLPEPSNREGHNILRRIGSRSFFGAGSSKDAMRSTESLASSAIIEGAPSHHSSARQPDPARLGPASAWQRKKGRQKQNSDSDSIYSLSNSISELGPTEVETPNQAAVSPAIERESMESSHSAFSANVAGRAARASVGGDVRSEAHLVVPNHHASVSPSGLPKRLSGWLLNMMGNEAASAGTDSAAASANARRVDADGGSVRSASKSPSLGTSSPRATSPTKELEPPATSSALSTSPGAAGSSRAKTGSLLYSFTGGPHKPPRAGAPQGSGSTSSTSASTGVGAGWMAGGGASFDRALKYFLDTEAEPSEEGIWLLGVWHGPSADPQGGVQTPDEVSNETSGAASSLLDGQVERSDPVAAASADTQTEVLNDEAAAVHTPASVHASLPASSPQTASEDGFVLARNPPTPQTSPVKVRSFKGRSQPSSATNTIRSTSTEQSERSSSPATSAQHHPARSLTDQDWQAAFQADFSSRVWCTYRNNFGPIARDGTISEQAASAAALASAQADADAALGFAAAAPSSDRAAQQATSGGRSWLGRKLTESSVGRDGLTPTSIAASAAAAAAAGSATGLATSPTSLGEKMGITGLWGRATAAAQAAGFSRAGLTTDAGWGCMLRTGQSLLANALIDVHLGRSWMRRPAPVAQSKLEEQLGEDHTDAAAMSEFRRARKTYATYVKLLSWFLDDPSPACPFGVHRMAREGKRLGKEVGEWFGPSTAAGAIQALVTEFPEAGLGVALAHDGSVYLDEVRAAAVKRTSASRRRSSQAWQRPVLILIGIRLGLEGVNPMYYDAVKATFSFPQSVGIAGGRPSSSYYFMGHQGNSLFYLDPHHVRPAVPLRYPPSRFPSAASSADEGSPDDDADEWWAHAYSEQQLATFHSDKVRRMPIKSLDPSMLLGFLCKDEADLQDFCARVKAMPKSIFAFADSAPRWADDDDFDPSMESFSESSVGEVEDDRDSTEDEGADEDEVDRGGNLAEARSDRDGPLPFPSGQSRTREARDDSPSSTVDVPVEPQPAARALGYRRPASRGTDRSQAGGGMLAFPSLERPAMGHGDRTATVRPDSVESRHVSGSSEATTRAASRTRTGTGARRISSTLPAARHNRQAPSPVTGDESFSTISFSDTEVGSAWEEVSEGGTVAGGESHASAGRTEAAAPPPAETQPAEFAALDTPTDERNRPVLVTSSPSGYAVNGAPLSAATATQQHLDGPASTAHAPLRDLPRRRSRLDRSPKMDQEPPTSTPTSTQTQTQLDSPQPAHLIPHANDAVVAANANADAAPRPGSSSDVDDF</sequence>
<feature type="compositionally biased region" description="Polar residues" evidence="13">
    <location>
        <begin position="569"/>
        <end position="579"/>
    </location>
</feature>
<dbReference type="PANTHER" id="PTHR22624">
    <property type="entry name" value="CYSTEINE PROTEASE ATG4"/>
    <property type="match status" value="1"/>
</dbReference>
<evidence type="ECO:0000256" key="9">
    <source>
        <dbReference type="ARBA" id="ARBA00022927"/>
    </source>
</evidence>
<comment type="similarity">
    <text evidence="3">Belongs to the peptidase C54 family.</text>
</comment>
<dbReference type="Proteomes" id="UP000053664">
    <property type="component" value="Unassembled WGS sequence"/>
</dbReference>
<feature type="compositionally biased region" description="Low complexity" evidence="13">
    <location>
        <begin position="103"/>
        <end position="113"/>
    </location>
</feature>
<keyword evidence="6" id="KW-0645">Protease</keyword>
<keyword evidence="10" id="KW-0072">Autophagy</keyword>
<keyword evidence="7" id="KW-0378">Hydrolase</keyword>
<feature type="compositionally biased region" description="Low complexity" evidence="13">
    <location>
        <begin position="1173"/>
        <end position="1183"/>
    </location>
</feature>
<feature type="domain" description="Peptidase C54 catalytic" evidence="14">
    <location>
        <begin position="700"/>
        <end position="1145"/>
    </location>
</feature>